<keyword evidence="3" id="KW-0865">Zymogen</keyword>
<dbReference type="EMBL" id="CP070247">
    <property type="protein sequence ID" value="QRV39086.1"/>
    <property type="molecule type" value="Genomic_DNA"/>
</dbReference>
<feature type="active site" description="Nucleophile" evidence="4">
    <location>
        <position position="170"/>
    </location>
</feature>
<dbReference type="GO" id="GO:0016787">
    <property type="term" value="F:hydrolase activity"/>
    <property type="evidence" value="ECO:0007669"/>
    <property type="project" value="UniProtKB-KW"/>
</dbReference>
<evidence type="ECO:0000256" key="1">
    <source>
        <dbReference type="ARBA" id="ARBA00006586"/>
    </source>
</evidence>
<keyword evidence="7" id="KW-0614">Plasmid</keyword>
<evidence type="ECO:0000256" key="3">
    <source>
        <dbReference type="ARBA" id="ARBA00023145"/>
    </source>
</evidence>
<proteinExistence type="inferred from homology"/>
<dbReference type="Gene3D" id="3.60.20.10">
    <property type="entry name" value="Glutamine Phosphoribosylpyrophosphate, subunit 1, domain 1"/>
    <property type="match status" value="1"/>
</dbReference>
<gene>
    <name evidence="7" type="ORF">I6J42_33895</name>
</gene>
<reference evidence="7 8" key="1">
    <citation type="submission" date="2021-02" db="EMBL/GenBank/DDBJ databases">
        <title>FDA dAtabase for Regulatory Grade micrObial Sequences (FDA-ARGOS): Supporting development and validation of Infectious Disease Dx tests.</title>
        <authorList>
            <person name="Sproer C."/>
            <person name="Gronow S."/>
            <person name="Severitt S."/>
            <person name="Schroder I."/>
            <person name="Tallon L."/>
            <person name="Sadzewicz L."/>
            <person name="Zhao X."/>
            <person name="Boylan J."/>
            <person name="Ott S."/>
            <person name="Bowen H."/>
            <person name="Vavikolanu K."/>
            <person name="Mehta A."/>
            <person name="Aluvathingal J."/>
            <person name="Nadendla S."/>
            <person name="Lowell S."/>
            <person name="Myers T."/>
            <person name="Yan Y."/>
            <person name="Sichtig H."/>
        </authorList>
    </citation>
    <scope>NUCLEOTIDE SEQUENCE [LARGE SCALE GENOMIC DNA]</scope>
    <source>
        <strain evidence="7 8">FDAARGOS_1212</strain>
        <plasmid evidence="7 8">unnamed3</plasmid>
    </source>
</reference>
<evidence type="ECO:0000256" key="5">
    <source>
        <dbReference type="PIRSR" id="PIRSR001227-2"/>
    </source>
</evidence>
<dbReference type="Gene3D" id="1.10.1400.10">
    <property type="match status" value="1"/>
</dbReference>
<comment type="cofactor">
    <cofactor evidence="5">
        <name>Ca(2+)</name>
        <dbReference type="ChEBI" id="CHEBI:29108"/>
    </cofactor>
    <text evidence="5">Binds 1 Ca(2+) ion per dimer.</text>
</comment>
<geneLocation type="plasmid" evidence="7 8">
    <name>unnamed3</name>
</geneLocation>
<keyword evidence="2" id="KW-0378">Hydrolase</keyword>
<dbReference type="PIRSF" id="PIRSF001227">
    <property type="entry name" value="Pen_acylase"/>
    <property type="match status" value="1"/>
</dbReference>
<dbReference type="InterPro" id="IPR043147">
    <property type="entry name" value="Penicillin_amidase_A-knob"/>
</dbReference>
<accession>A0ABD7D7T0</accession>
<evidence type="ECO:0000256" key="6">
    <source>
        <dbReference type="SAM" id="MobiDB-lite"/>
    </source>
</evidence>
<dbReference type="PANTHER" id="PTHR34218:SF4">
    <property type="entry name" value="ACYL-HOMOSERINE LACTONE ACYLASE QUIP"/>
    <property type="match status" value="1"/>
</dbReference>
<name>A0ABD7D7T0_9ACTN</name>
<protein>
    <submittedName>
        <fullName evidence="7">Penicillin acylase family protein</fullName>
    </submittedName>
</protein>
<dbReference type="RefSeq" id="WP_205030120.1">
    <property type="nucleotide sequence ID" value="NZ_CP070247.1"/>
</dbReference>
<dbReference type="Gene3D" id="1.10.439.10">
    <property type="entry name" value="Penicillin Amidohydrolase, domain 1"/>
    <property type="match status" value="1"/>
</dbReference>
<dbReference type="InterPro" id="IPR014395">
    <property type="entry name" value="Pen/GL7ACA/AHL_acylase"/>
</dbReference>
<dbReference type="Proteomes" id="UP000623926">
    <property type="component" value="Plasmid unnamed3"/>
</dbReference>
<dbReference type="Pfam" id="PF01804">
    <property type="entry name" value="Penicil_amidase"/>
    <property type="match status" value="1"/>
</dbReference>
<dbReference type="Gene3D" id="2.30.120.10">
    <property type="match status" value="1"/>
</dbReference>
<dbReference type="SUPFAM" id="SSF56235">
    <property type="entry name" value="N-terminal nucleophile aminohydrolases (Ntn hydrolases)"/>
    <property type="match status" value="1"/>
</dbReference>
<comment type="similarity">
    <text evidence="1">Belongs to the peptidase S45 family.</text>
</comment>
<evidence type="ECO:0000256" key="4">
    <source>
        <dbReference type="PIRSR" id="PIRSR001227-1"/>
    </source>
</evidence>
<evidence type="ECO:0000313" key="7">
    <source>
        <dbReference type="EMBL" id="QRV39086.1"/>
    </source>
</evidence>
<feature type="region of interest" description="Disordered" evidence="6">
    <location>
        <begin position="300"/>
        <end position="325"/>
    </location>
</feature>
<feature type="binding site" evidence="5">
    <location>
        <position position="243"/>
    </location>
    <ligand>
        <name>Ca(2+)</name>
        <dbReference type="ChEBI" id="CHEBI:29108"/>
    </ligand>
</feature>
<evidence type="ECO:0000256" key="2">
    <source>
        <dbReference type="ARBA" id="ARBA00022801"/>
    </source>
</evidence>
<feature type="binding site" evidence="5">
    <location>
        <position position="246"/>
    </location>
    <ligand>
        <name>Ca(2+)</name>
        <dbReference type="ChEBI" id="CHEBI:29108"/>
    </ligand>
</feature>
<dbReference type="InterPro" id="IPR029055">
    <property type="entry name" value="Ntn_hydrolases_N"/>
</dbReference>
<dbReference type="InterPro" id="IPR023343">
    <property type="entry name" value="Penicillin_amidase_dom1"/>
</dbReference>
<keyword evidence="5" id="KW-0106">Calcium</keyword>
<dbReference type="InterPro" id="IPR043146">
    <property type="entry name" value="Penicillin_amidase_N_B-knob"/>
</dbReference>
<dbReference type="InterPro" id="IPR002692">
    <property type="entry name" value="S45"/>
</dbReference>
<dbReference type="PANTHER" id="PTHR34218">
    <property type="entry name" value="PEPTIDASE S45 PENICILLIN AMIDASE"/>
    <property type="match status" value="1"/>
</dbReference>
<organism evidence="7 8">
    <name type="scientific">Streptomyces californicus</name>
    <dbReference type="NCBI Taxonomy" id="67351"/>
    <lineage>
        <taxon>Bacteria</taxon>
        <taxon>Bacillati</taxon>
        <taxon>Actinomycetota</taxon>
        <taxon>Actinomycetes</taxon>
        <taxon>Kitasatosporales</taxon>
        <taxon>Streptomycetaceae</taxon>
        <taxon>Streptomyces</taxon>
    </lineage>
</organism>
<dbReference type="AlphaFoldDB" id="A0ABD7D7T0"/>
<evidence type="ECO:0000313" key="8">
    <source>
        <dbReference type="Proteomes" id="UP000623926"/>
    </source>
</evidence>
<sequence length="707" mass="75365">MSARVYRDSYGIPHLRAADPVELAHAQGATAARDRAWQLEVERRRALGSSAAFLGPDHLPWDLLARRVRLADTARRCYASLSPGTADWVRAYTDGVNSALPGSAASAPEFADAGIAPGEWEPWAPLAIWLSHHLLFAGFPAKLWRDRVAAVMGSGAVARFATDGPAGSGSNGWLLDGGRTTSGLPLLAGDPHRFIEAPGVYQQIRLACPEFDVLGFAVPGVPGIAHFAHAGTVAWGITNAMADYQDLYRERLRTVSGAGQGGGVEAWGPDGWEPAEAGVETVEVLGGEPVTVHTVETRRGPVVIGGPPPEDSLADGSADADTDPGAAGRWRAVSLRWPARVLGSLGFEALPALLRARTVADVDRAMDHWVEPVNVVLAADTEGGLLHRVAGAVPVRSEATRHGVVDAWDAGAAWSGDWETMPRAEVHGQAVMANERALSAPLGVEFSAPHRARRIAGLLGSRPRWSAAELPGIHTDTLLPTASVLLDRLIAPQRDLSPKAEALRSDLDGWDRRMDAESRGAALFAAWRGEFVRRLTDDPALSGLAVRPDDPEVFRPWLAPLTRVGYALEHLTVPGALPDVDVLAHAREALERVAAEGAPATWGQTHRLALWEAVPGKDTPRPPVHGDHDCVMSSSSVPGLTDLSARASAARYVWDLHRRENSAWITPLGASGTPGSPHYADQLPLWLRGELVPVVTGWSALTEETGT</sequence>
<keyword evidence="5" id="KW-0479">Metal-binding</keyword>